<comment type="caution">
    <text evidence="8">The sequence shown here is derived from an EMBL/GenBank/DDBJ whole genome shotgun (WGS) entry which is preliminary data.</text>
</comment>
<evidence type="ECO:0000256" key="5">
    <source>
        <dbReference type="ARBA" id="ARBA00023237"/>
    </source>
</evidence>
<dbReference type="InterPro" id="IPR012944">
    <property type="entry name" value="SusD_RagB_dom"/>
</dbReference>
<gene>
    <name evidence="8" type="ORF">ACFFI0_06660</name>
</gene>
<sequence>MIHKSYIKILTAAILFCMAGCSKDLDRQPLDNLGNTTYWSSQEDAERAVTEIYRYLGSNERFFISCATDDSYSWSNWPVDIQFVANGSATPGTGTFGNFWKNLYQQVARANDVTDNIDRVPNLDPAIKARLLGEARFLRAYAYQQLTGLFGDVPLITHIQAPEEFDIEKTPKAEVVQFILDELSAISNDLPETYAASEYGRITKGAALALKARVELYNERWQEAAETAKQVMDLSVYQIDNNYLSLFNGDNKQSREIIVSAQYLPNVYPNPNATWIGAPSLAGWGQIVPLKSLVDAYECVDGLPIDESPLYDANRPFANRDPRLTLTIVVPGTQVNNTVIDITKRGSPDALGQSNASFSGYYYKKYVPTTISGGWETSSAADVMILRYAEVLLTYAEAKIESGQIDQSVYDAINQVRQRNGVNMPAATTATHPDQNALRELVRRERHVEFPVEDNRLFDIRRWRIAEQVMPGRALGIFNNFDSSRSDYNNYVLVETRNFNPSRDYLWPIPANEISLNSGITQNPGW</sequence>
<evidence type="ECO:0000259" key="7">
    <source>
        <dbReference type="Pfam" id="PF14322"/>
    </source>
</evidence>
<reference evidence="8 9" key="1">
    <citation type="submission" date="2024-09" db="EMBL/GenBank/DDBJ databases">
        <authorList>
            <person name="Sun Q."/>
            <person name="Mori K."/>
        </authorList>
    </citation>
    <scope>NUCLEOTIDE SEQUENCE [LARGE SCALE GENOMIC DNA]</scope>
    <source>
        <strain evidence="8 9">CCM 7765</strain>
    </source>
</reference>
<evidence type="ECO:0000259" key="6">
    <source>
        <dbReference type="Pfam" id="PF07980"/>
    </source>
</evidence>
<keyword evidence="9" id="KW-1185">Reference proteome</keyword>
<dbReference type="Pfam" id="PF07980">
    <property type="entry name" value="SusD_RagB"/>
    <property type="match status" value="1"/>
</dbReference>
<evidence type="ECO:0000256" key="2">
    <source>
        <dbReference type="ARBA" id="ARBA00006275"/>
    </source>
</evidence>
<evidence type="ECO:0000313" key="9">
    <source>
        <dbReference type="Proteomes" id="UP001589774"/>
    </source>
</evidence>
<feature type="domain" description="SusD-like N-terminal" evidence="7">
    <location>
        <begin position="65"/>
        <end position="216"/>
    </location>
</feature>
<evidence type="ECO:0000313" key="8">
    <source>
        <dbReference type="EMBL" id="MFC0317982.1"/>
    </source>
</evidence>
<dbReference type="InterPro" id="IPR033985">
    <property type="entry name" value="SusD-like_N"/>
</dbReference>
<dbReference type="CDD" id="cd08977">
    <property type="entry name" value="SusD"/>
    <property type="match status" value="1"/>
</dbReference>
<dbReference type="Proteomes" id="UP001589774">
    <property type="component" value="Unassembled WGS sequence"/>
</dbReference>
<dbReference type="SUPFAM" id="SSF48452">
    <property type="entry name" value="TPR-like"/>
    <property type="match status" value="1"/>
</dbReference>
<evidence type="ECO:0000256" key="4">
    <source>
        <dbReference type="ARBA" id="ARBA00023136"/>
    </source>
</evidence>
<dbReference type="Gene3D" id="1.25.40.390">
    <property type="match status" value="1"/>
</dbReference>
<organism evidence="8 9">
    <name type="scientific">Olivibacter oleidegradans</name>
    <dbReference type="NCBI Taxonomy" id="760123"/>
    <lineage>
        <taxon>Bacteria</taxon>
        <taxon>Pseudomonadati</taxon>
        <taxon>Bacteroidota</taxon>
        <taxon>Sphingobacteriia</taxon>
        <taxon>Sphingobacteriales</taxon>
        <taxon>Sphingobacteriaceae</taxon>
        <taxon>Olivibacter</taxon>
    </lineage>
</organism>
<evidence type="ECO:0000256" key="1">
    <source>
        <dbReference type="ARBA" id="ARBA00004442"/>
    </source>
</evidence>
<proteinExistence type="inferred from homology"/>
<keyword evidence="4" id="KW-0472">Membrane</keyword>
<keyword evidence="5" id="KW-0998">Cell outer membrane</keyword>
<dbReference type="Pfam" id="PF14322">
    <property type="entry name" value="SusD-like_3"/>
    <property type="match status" value="1"/>
</dbReference>
<feature type="domain" description="RagB/SusD" evidence="6">
    <location>
        <begin position="262"/>
        <end position="526"/>
    </location>
</feature>
<accession>A0ABV6HGJ2</accession>
<evidence type="ECO:0000256" key="3">
    <source>
        <dbReference type="ARBA" id="ARBA00022729"/>
    </source>
</evidence>
<dbReference type="RefSeq" id="WP_130856087.1">
    <property type="nucleotide sequence ID" value="NZ_JBHLWO010000001.1"/>
</dbReference>
<comment type="subcellular location">
    <subcellularLocation>
        <location evidence="1">Cell outer membrane</location>
    </subcellularLocation>
</comment>
<keyword evidence="3" id="KW-0732">Signal</keyword>
<dbReference type="EMBL" id="JBHLWO010000001">
    <property type="protein sequence ID" value="MFC0317982.1"/>
    <property type="molecule type" value="Genomic_DNA"/>
</dbReference>
<protein>
    <submittedName>
        <fullName evidence="8">RagB/SusD family nutrient uptake outer membrane protein</fullName>
    </submittedName>
</protein>
<dbReference type="InterPro" id="IPR011990">
    <property type="entry name" value="TPR-like_helical_dom_sf"/>
</dbReference>
<name>A0ABV6HGJ2_9SPHI</name>
<comment type="similarity">
    <text evidence="2">Belongs to the SusD family.</text>
</comment>